<keyword evidence="3" id="KW-1185">Reference proteome</keyword>
<name>A0A9P0NV58_ACAOB</name>
<feature type="domain" description="CRAL-TRIO" evidence="1">
    <location>
        <begin position="132"/>
        <end position="294"/>
    </location>
</feature>
<evidence type="ECO:0000313" key="3">
    <source>
        <dbReference type="Proteomes" id="UP001152888"/>
    </source>
</evidence>
<accession>A0A9P0NV58</accession>
<dbReference type="Gene3D" id="1.10.8.20">
    <property type="entry name" value="N-terminal domain of phosphatidylinositol transfer protein sec14p"/>
    <property type="match status" value="1"/>
</dbReference>
<dbReference type="GO" id="GO:1902936">
    <property type="term" value="F:phosphatidylinositol bisphosphate binding"/>
    <property type="evidence" value="ECO:0007669"/>
    <property type="project" value="TreeGrafter"/>
</dbReference>
<dbReference type="SUPFAM" id="SSF46938">
    <property type="entry name" value="CRAL/TRIO N-terminal domain"/>
    <property type="match status" value="1"/>
</dbReference>
<comment type="caution">
    <text evidence="2">The sequence shown here is derived from an EMBL/GenBank/DDBJ whole genome shotgun (WGS) entry which is preliminary data.</text>
</comment>
<dbReference type="PANTHER" id="PTHR10174">
    <property type="entry name" value="ALPHA-TOCOPHEROL TRANSFER PROTEIN-RELATED"/>
    <property type="match status" value="1"/>
</dbReference>
<dbReference type="SUPFAM" id="SSF52087">
    <property type="entry name" value="CRAL/TRIO domain"/>
    <property type="match status" value="1"/>
</dbReference>
<evidence type="ECO:0000313" key="2">
    <source>
        <dbReference type="EMBL" id="CAH1953945.1"/>
    </source>
</evidence>
<dbReference type="CDD" id="cd00170">
    <property type="entry name" value="SEC14"/>
    <property type="match status" value="1"/>
</dbReference>
<dbReference type="OrthoDB" id="440711at2759"/>
<gene>
    <name evidence="2" type="ORF">ACAOBT_LOCUS307</name>
</gene>
<dbReference type="PROSITE" id="PS50191">
    <property type="entry name" value="CRAL_TRIO"/>
    <property type="match status" value="1"/>
</dbReference>
<dbReference type="SMART" id="SM01100">
    <property type="entry name" value="CRAL_TRIO_N"/>
    <property type="match status" value="1"/>
</dbReference>
<dbReference type="InterPro" id="IPR011074">
    <property type="entry name" value="CRAL/TRIO_N_dom"/>
</dbReference>
<dbReference type="PANTHER" id="PTHR10174:SF234">
    <property type="entry name" value="SD01558P"/>
    <property type="match status" value="1"/>
</dbReference>
<dbReference type="Gene3D" id="1.20.5.1200">
    <property type="entry name" value="Alpha-tocopherol transfer"/>
    <property type="match status" value="1"/>
</dbReference>
<dbReference type="GO" id="GO:0016020">
    <property type="term" value="C:membrane"/>
    <property type="evidence" value="ECO:0007669"/>
    <property type="project" value="TreeGrafter"/>
</dbReference>
<protein>
    <recommendedName>
        <fullName evidence="1">CRAL-TRIO domain-containing protein</fullName>
    </recommendedName>
</protein>
<dbReference type="Proteomes" id="UP001152888">
    <property type="component" value="Unassembled WGS sequence"/>
</dbReference>
<dbReference type="PRINTS" id="PR00180">
    <property type="entry name" value="CRETINALDHBP"/>
</dbReference>
<dbReference type="InterPro" id="IPR036865">
    <property type="entry name" value="CRAL-TRIO_dom_sf"/>
</dbReference>
<proteinExistence type="predicted"/>
<dbReference type="Gene3D" id="3.40.525.10">
    <property type="entry name" value="CRAL-TRIO lipid binding domain"/>
    <property type="match status" value="1"/>
</dbReference>
<dbReference type="SMART" id="SM00516">
    <property type="entry name" value="SEC14"/>
    <property type="match status" value="1"/>
</dbReference>
<evidence type="ECO:0000259" key="1">
    <source>
        <dbReference type="PROSITE" id="PS50191"/>
    </source>
</evidence>
<organism evidence="2 3">
    <name type="scientific">Acanthoscelides obtectus</name>
    <name type="common">Bean weevil</name>
    <name type="synonym">Bruchus obtectus</name>
    <dbReference type="NCBI Taxonomy" id="200917"/>
    <lineage>
        <taxon>Eukaryota</taxon>
        <taxon>Metazoa</taxon>
        <taxon>Ecdysozoa</taxon>
        <taxon>Arthropoda</taxon>
        <taxon>Hexapoda</taxon>
        <taxon>Insecta</taxon>
        <taxon>Pterygota</taxon>
        <taxon>Neoptera</taxon>
        <taxon>Endopterygota</taxon>
        <taxon>Coleoptera</taxon>
        <taxon>Polyphaga</taxon>
        <taxon>Cucujiformia</taxon>
        <taxon>Chrysomeloidea</taxon>
        <taxon>Chrysomelidae</taxon>
        <taxon>Bruchinae</taxon>
        <taxon>Bruchini</taxon>
        <taxon>Acanthoscelides</taxon>
    </lineage>
</organism>
<dbReference type="AlphaFoldDB" id="A0A9P0NV58"/>
<dbReference type="InterPro" id="IPR036273">
    <property type="entry name" value="CRAL/TRIO_N_dom_sf"/>
</dbReference>
<dbReference type="Pfam" id="PF03765">
    <property type="entry name" value="CRAL_TRIO_N"/>
    <property type="match status" value="1"/>
</dbReference>
<sequence length="328" mass="38877">MYPCVPNISTQQRPKIYIFYWLLKHYEDLHRMPADTDVLSELDLGEPPQELLEWAKENINEDLETRDELLEELRNLIYERGECIPHRTDDAFLLRFLRARMFNVRKAHRLLVNYYEFKENNPEFYDGVNLRNLLRIGDKDIITVPPYREQTGRRILLYRMGKWDPEQFTIDELFQATMIVLELAILEQRAQILGGVAMFDLGGLTLQQAWYMTPSIAHKIVQIMVTSFPMKIHAIHIVNQSWIFDAVYNIFKPFLDSKMKEKIFFHGENMESLHQHIDSKHLPERYGGVHPDYCYSDWIKFFESSEKIKYELSSLGYKDDGEGDGNKK</sequence>
<dbReference type="Pfam" id="PF00650">
    <property type="entry name" value="CRAL_TRIO"/>
    <property type="match status" value="1"/>
</dbReference>
<dbReference type="InterPro" id="IPR001251">
    <property type="entry name" value="CRAL-TRIO_dom"/>
</dbReference>
<dbReference type="EMBL" id="CAKOFQ010006652">
    <property type="protein sequence ID" value="CAH1953945.1"/>
    <property type="molecule type" value="Genomic_DNA"/>
</dbReference>
<reference evidence="2" key="1">
    <citation type="submission" date="2022-03" db="EMBL/GenBank/DDBJ databases">
        <authorList>
            <person name="Sayadi A."/>
        </authorList>
    </citation>
    <scope>NUCLEOTIDE SEQUENCE</scope>
</reference>